<accession>A0ABR0WWA2</accession>
<organism evidence="2 3">
    <name type="scientific">Rehmannia glutinosa</name>
    <name type="common">Chinese foxglove</name>
    <dbReference type="NCBI Taxonomy" id="99300"/>
    <lineage>
        <taxon>Eukaryota</taxon>
        <taxon>Viridiplantae</taxon>
        <taxon>Streptophyta</taxon>
        <taxon>Embryophyta</taxon>
        <taxon>Tracheophyta</taxon>
        <taxon>Spermatophyta</taxon>
        <taxon>Magnoliopsida</taxon>
        <taxon>eudicotyledons</taxon>
        <taxon>Gunneridae</taxon>
        <taxon>Pentapetalae</taxon>
        <taxon>asterids</taxon>
        <taxon>lamiids</taxon>
        <taxon>Lamiales</taxon>
        <taxon>Orobanchaceae</taxon>
        <taxon>Rehmannieae</taxon>
        <taxon>Rehmannia</taxon>
    </lineage>
</organism>
<dbReference type="InterPro" id="IPR050951">
    <property type="entry name" value="Retrovirus_Pol_polyprotein"/>
</dbReference>
<dbReference type="EMBL" id="JABTTQ020000007">
    <property type="protein sequence ID" value="KAK6151566.1"/>
    <property type="molecule type" value="Genomic_DNA"/>
</dbReference>
<evidence type="ECO:0000313" key="3">
    <source>
        <dbReference type="Proteomes" id="UP001318860"/>
    </source>
</evidence>
<keyword evidence="3" id="KW-1185">Reference proteome</keyword>
<comment type="caution">
    <text evidence="2">The sequence shown here is derived from an EMBL/GenBank/DDBJ whole genome shotgun (WGS) entry which is preliminary data.</text>
</comment>
<dbReference type="InterPro" id="IPR001584">
    <property type="entry name" value="Integrase_cat-core"/>
</dbReference>
<reference evidence="2 3" key="1">
    <citation type="journal article" date="2021" name="Comput. Struct. Biotechnol. J.">
        <title>De novo genome assembly of the potent medicinal plant Rehmannia glutinosa using nanopore technology.</title>
        <authorList>
            <person name="Ma L."/>
            <person name="Dong C."/>
            <person name="Song C."/>
            <person name="Wang X."/>
            <person name="Zheng X."/>
            <person name="Niu Y."/>
            <person name="Chen S."/>
            <person name="Feng W."/>
        </authorList>
    </citation>
    <scope>NUCLEOTIDE SEQUENCE [LARGE SCALE GENOMIC DNA]</scope>
    <source>
        <strain evidence="2">DH-2019</strain>
    </source>
</reference>
<dbReference type="InterPro" id="IPR036397">
    <property type="entry name" value="RNaseH_sf"/>
</dbReference>
<gene>
    <name evidence="2" type="ORF">DH2020_014201</name>
</gene>
<feature type="domain" description="Integrase catalytic" evidence="1">
    <location>
        <begin position="1"/>
        <end position="161"/>
    </location>
</feature>
<dbReference type="InterPro" id="IPR012337">
    <property type="entry name" value="RNaseH-like_sf"/>
</dbReference>
<dbReference type="PROSITE" id="PS50994">
    <property type="entry name" value="INTEGRASE"/>
    <property type="match status" value="1"/>
</dbReference>
<dbReference type="PANTHER" id="PTHR37984">
    <property type="entry name" value="PROTEIN CBG26694"/>
    <property type="match status" value="1"/>
</dbReference>
<evidence type="ECO:0000313" key="2">
    <source>
        <dbReference type="EMBL" id="KAK6151566.1"/>
    </source>
</evidence>
<dbReference type="PANTHER" id="PTHR37984:SF5">
    <property type="entry name" value="PROTEIN NYNRIN-LIKE"/>
    <property type="match status" value="1"/>
</dbReference>
<proteinExistence type="predicted"/>
<evidence type="ECO:0000259" key="1">
    <source>
        <dbReference type="PROSITE" id="PS50994"/>
    </source>
</evidence>
<dbReference type="Proteomes" id="UP001318860">
    <property type="component" value="Unassembled WGS sequence"/>
</dbReference>
<dbReference type="Gene3D" id="3.30.420.10">
    <property type="entry name" value="Ribonuclease H-like superfamily/Ribonuclease H"/>
    <property type="match status" value="1"/>
</dbReference>
<dbReference type="Pfam" id="PF00665">
    <property type="entry name" value="rve"/>
    <property type="match status" value="1"/>
</dbReference>
<protein>
    <recommendedName>
        <fullName evidence="1">Integrase catalytic domain-containing protein</fullName>
    </recommendedName>
</protein>
<dbReference type="SUPFAM" id="SSF53098">
    <property type="entry name" value="Ribonuclease H-like"/>
    <property type="match status" value="1"/>
</dbReference>
<sequence>MSAPCPFSKWGIDIVGPFPVASGQRKFLIVAVDYFSKWVEAEPVARIGESNIKDFIWKNLVSRFGWPRDLVSDNGTQFQGTKIRKWCEEMKVRQHFTSVAHPQANGQVEVTNRAIVRGIKARLYVARGGWVDELQYVLWTYRTTPKEATGETHFSLVYGVKRLLCGNRNGNTSHSYL</sequence>
<name>A0ABR0WWA2_REHGL</name>